<evidence type="ECO:0000256" key="2">
    <source>
        <dbReference type="ARBA" id="ARBA00022692"/>
    </source>
</evidence>
<protein>
    <recommendedName>
        <fullName evidence="5">Transport permease protein</fullName>
    </recommendedName>
</protein>
<keyword evidence="5" id="KW-1003">Cell membrane</keyword>
<dbReference type="PANTHER" id="PTHR43229:SF6">
    <property type="entry name" value="ABC-TYPE MULTIDRUG TRANSPORT SYSTEM, PERMEASE COMPONENT"/>
    <property type="match status" value="1"/>
</dbReference>
<feature type="transmembrane region" description="Helical" evidence="5">
    <location>
        <begin position="53"/>
        <end position="76"/>
    </location>
</feature>
<dbReference type="PROSITE" id="PS51012">
    <property type="entry name" value="ABC_TM2"/>
    <property type="match status" value="1"/>
</dbReference>
<dbReference type="AlphaFoldDB" id="A0A5Q8BNP0"/>
<evidence type="ECO:0000256" key="1">
    <source>
        <dbReference type="ARBA" id="ARBA00004141"/>
    </source>
</evidence>
<dbReference type="InterPro" id="IPR000412">
    <property type="entry name" value="ABC_2_transport"/>
</dbReference>
<dbReference type="PANTHER" id="PTHR43229">
    <property type="entry name" value="NODULATION PROTEIN J"/>
    <property type="match status" value="1"/>
</dbReference>
<name>A0A5Q8BNP0_LACPA</name>
<comment type="caution">
    <text evidence="7">The sequence shown here is derived from an EMBL/GenBank/DDBJ whole genome shotgun (WGS) entry which is preliminary data.</text>
</comment>
<gene>
    <name evidence="7" type="ORF">C0Q90_07570</name>
</gene>
<accession>K0NC43</accession>
<evidence type="ECO:0000256" key="5">
    <source>
        <dbReference type="RuleBase" id="RU361157"/>
    </source>
</evidence>
<dbReference type="GO" id="GO:0043190">
    <property type="term" value="C:ATP-binding cassette (ABC) transporter complex"/>
    <property type="evidence" value="ECO:0007669"/>
    <property type="project" value="InterPro"/>
</dbReference>
<dbReference type="KEGG" id="lce:LC2W_2487"/>
<dbReference type="Proteomes" id="UP000234512">
    <property type="component" value="Unassembled WGS sequence"/>
</dbReference>
<feature type="domain" description="ABC transmembrane type-2" evidence="6">
    <location>
        <begin position="23"/>
        <end position="244"/>
    </location>
</feature>
<evidence type="ECO:0000256" key="4">
    <source>
        <dbReference type="ARBA" id="ARBA00023136"/>
    </source>
</evidence>
<comment type="similarity">
    <text evidence="5">Belongs to the ABC-2 integral membrane protein family.</text>
</comment>
<feature type="transmembrane region" description="Helical" evidence="5">
    <location>
        <begin position="104"/>
        <end position="127"/>
    </location>
</feature>
<reference evidence="7 8" key="1">
    <citation type="journal article" date="2018" name="Genome Announc.">
        <title>Draft Genome Sequence of Lactobacillus paracasei DUP 13076, Which Exhibits Potent Antipathogenic Effects against Salmonella enterica Serovars Enteritidis, Typhimurium, and Heidelberg.</title>
        <authorList>
            <person name="Muyyarikkandy M.S."/>
            <person name="Alqahtani F.H."/>
            <person name="Mandoiu I."/>
            <person name="Amalaradjou M.A."/>
        </authorList>
    </citation>
    <scope>NUCLEOTIDE SEQUENCE [LARGE SCALE GENOMIC DNA]</scope>
    <source>
        <strain evidence="7 8">DUP 13076</strain>
    </source>
</reference>
<dbReference type="PIRSF" id="PIRSF006648">
    <property type="entry name" value="DrrB"/>
    <property type="match status" value="1"/>
</dbReference>
<evidence type="ECO:0000313" key="7">
    <source>
        <dbReference type="EMBL" id="PLC46362.1"/>
    </source>
</evidence>
<dbReference type="InterPro" id="IPR051784">
    <property type="entry name" value="Nod_factor_ABC_transporter"/>
</dbReference>
<dbReference type="GO" id="GO:0140359">
    <property type="term" value="F:ABC-type transporter activity"/>
    <property type="evidence" value="ECO:0007669"/>
    <property type="project" value="InterPro"/>
</dbReference>
<accession>A0A5Q8BNP0</accession>
<feature type="transmembrane region" description="Helical" evidence="5">
    <location>
        <begin position="219"/>
        <end position="241"/>
    </location>
</feature>
<dbReference type="InterPro" id="IPR013525">
    <property type="entry name" value="ABC2_TM"/>
</dbReference>
<keyword evidence="3 5" id="KW-1133">Transmembrane helix</keyword>
<feature type="transmembrane region" description="Helical" evidence="5">
    <location>
        <begin position="133"/>
        <end position="155"/>
    </location>
</feature>
<feature type="transmembrane region" description="Helical" evidence="5">
    <location>
        <begin position="25"/>
        <end position="47"/>
    </location>
</feature>
<dbReference type="InterPro" id="IPR047817">
    <property type="entry name" value="ABC2_TM_bact-type"/>
</dbReference>
<keyword evidence="5" id="KW-0813">Transport</keyword>
<sequence>MLNFFNLAWLDFKSSVIILNAEEFILLRLGYPLISMMFYVLLATYSFNPSSLAKWVVGNAFLLCINTCIFVMGTAINADRATGRLRSIIVSPTQRIVYLLSKSLFSIIITFFTVLIGFVVGALVFNLSVNQIAWPQLLICIALGMLSPTAFGLLLSTFALITDSMHFILNFIATGLLILTGANFPLKQLPVFWQYFAQWVPLTHAIDAANQVIAGNTDILSPLLVETALAISYLVAASYMIKWCEHLARRNATLEMF</sequence>
<proteinExistence type="inferred from homology"/>
<comment type="subcellular location">
    <subcellularLocation>
        <location evidence="5">Cell membrane</location>
        <topology evidence="5">Multi-pass membrane protein</topology>
    </subcellularLocation>
    <subcellularLocation>
        <location evidence="1">Membrane</location>
        <topology evidence="1">Multi-pass membrane protein</topology>
    </subcellularLocation>
</comment>
<evidence type="ECO:0000259" key="6">
    <source>
        <dbReference type="PROSITE" id="PS51012"/>
    </source>
</evidence>
<dbReference type="Pfam" id="PF01061">
    <property type="entry name" value="ABC2_membrane"/>
    <property type="match status" value="1"/>
</dbReference>
<feature type="transmembrane region" description="Helical" evidence="5">
    <location>
        <begin position="167"/>
        <end position="186"/>
    </location>
</feature>
<dbReference type="EMBL" id="PKQJ01000007">
    <property type="protein sequence ID" value="PLC46362.1"/>
    <property type="molecule type" value="Genomic_DNA"/>
</dbReference>
<dbReference type="KEGG" id="lcs:LCBD_2504"/>
<evidence type="ECO:0000313" key="8">
    <source>
        <dbReference type="Proteomes" id="UP000234512"/>
    </source>
</evidence>
<evidence type="ECO:0000256" key="3">
    <source>
        <dbReference type="ARBA" id="ARBA00022989"/>
    </source>
</evidence>
<organism evidence="7 8">
    <name type="scientific">Lacticaseibacillus paracasei</name>
    <name type="common">Lactobacillus paracasei</name>
    <dbReference type="NCBI Taxonomy" id="1597"/>
    <lineage>
        <taxon>Bacteria</taxon>
        <taxon>Bacillati</taxon>
        <taxon>Bacillota</taxon>
        <taxon>Bacilli</taxon>
        <taxon>Lactobacillales</taxon>
        <taxon>Lactobacillaceae</taxon>
        <taxon>Lacticaseibacillus</taxon>
    </lineage>
</organism>
<keyword evidence="2 5" id="KW-0812">Transmembrane</keyword>
<keyword evidence="4 5" id="KW-0472">Membrane</keyword>
<dbReference type="RefSeq" id="WP_012491912.1">
    <property type="nucleotide sequence ID" value="NC_010999.1"/>
</dbReference>